<keyword evidence="1" id="KW-0479">Metal-binding</keyword>
<dbReference type="AlphaFoldDB" id="A0AAV8QS45"/>
<dbReference type="PROSITE" id="PS50222">
    <property type="entry name" value="EF_HAND_2"/>
    <property type="match status" value="2"/>
</dbReference>
<dbReference type="Proteomes" id="UP001222027">
    <property type="component" value="Unassembled WGS sequence"/>
</dbReference>
<evidence type="ECO:0000256" key="2">
    <source>
        <dbReference type="ARBA" id="ARBA00022737"/>
    </source>
</evidence>
<dbReference type="PROSITE" id="PS00018">
    <property type="entry name" value="EF_HAND_1"/>
    <property type="match status" value="2"/>
</dbReference>
<sequence>MEKLVSLAEPVGFLFLQTLISYVTMTLLKSSPTSLSFLRSCVEFCTCLSMTHDEPPAKNTRSRPRCDAQLGREDAEMVMDVMGLRCSSDGEPLREVSSDELSSLFEEKEPSLEEVKETFRVFDQNGDGFIDALELQRVLTGLGFVEGSETDACGRMIELYDENHDGKIDFVEFVRLMEMSFC</sequence>
<dbReference type="InterPro" id="IPR011992">
    <property type="entry name" value="EF-hand-dom_pair"/>
</dbReference>
<keyword evidence="3" id="KW-0106">Calcium</keyword>
<gene>
    <name evidence="5" type="ORF">OPV22_023069</name>
</gene>
<dbReference type="GO" id="GO:0005509">
    <property type="term" value="F:calcium ion binding"/>
    <property type="evidence" value="ECO:0007669"/>
    <property type="project" value="InterPro"/>
</dbReference>
<feature type="domain" description="EF-hand" evidence="4">
    <location>
        <begin position="110"/>
        <end position="145"/>
    </location>
</feature>
<dbReference type="InterPro" id="IPR018247">
    <property type="entry name" value="EF_Hand_1_Ca_BS"/>
</dbReference>
<proteinExistence type="predicted"/>
<keyword evidence="6" id="KW-1185">Reference proteome</keyword>
<comment type="caution">
    <text evidence="5">The sequence shown here is derived from an EMBL/GenBank/DDBJ whole genome shotgun (WGS) entry which is preliminary data.</text>
</comment>
<dbReference type="SUPFAM" id="SSF47473">
    <property type="entry name" value="EF-hand"/>
    <property type="match status" value="1"/>
</dbReference>
<dbReference type="Pfam" id="PF13499">
    <property type="entry name" value="EF-hand_7"/>
    <property type="match status" value="1"/>
</dbReference>
<evidence type="ECO:0000256" key="1">
    <source>
        <dbReference type="ARBA" id="ARBA00022723"/>
    </source>
</evidence>
<dbReference type="CDD" id="cd00051">
    <property type="entry name" value="EFh"/>
    <property type="match status" value="1"/>
</dbReference>
<accession>A0AAV8QS45</accession>
<evidence type="ECO:0000313" key="6">
    <source>
        <dbReference type="Proteomes" id="UP001222027"/>
    </source>
</evidence>
<feature type="domain" description="EF-hand" evidence="4">
    <location>
        <begin position="148"/>
        <end position="182"/>
    </location>
</feature>
<keyword evidence="2" id="KW-0677">Repeat</keyword>
<dbReference type="Gene3D" id="1.10.238.10">
    <property type="entry name" value="EF-hand"/>
    <property type="match status" value="1"/>
</dbReference>
<dbReference type="PANTHER" id="PTHR10891">
    <property type="entry name" value="EF-HAND CALCIUM-BINDING DOMAIN CONTAINING PROTEIN"/>
    <property type="match status" value="1"/>
</dbReference>
<protein>
    <recommendedName>
        <fullName evidence="4">EF-hand domain-containing protein</fullName>
    </recommendedName>
</protein>
<dbReference type="FunFam" id="1.10.238.10:FF:000003">
    <property type="entry name" value="Calmodulin A"/>
    <property type="match status" value="1"/>
</dbReference>
<evidence type="ECO:0000256" key="3">
    <source>
        <dbReference type="ARBA" id="ARBA00022837"/>
    </source>
</evidence>
<organism evidence="5 6">
    <name type="scientific">Ensete ventricosum</name>
    <name type="common">Abyssinian banana</name>
    <name type="synonym">Musa ensete</name>
    <dbReference type="NCBI Taxonomy" id="4639"/>
    <lineage>
        <taxon>Eukaryota</taxon>
        <taxon>Viridiplantae</taxon>
        <taxon>Streptophyta</taxon>
        <taxon>Embryophyta</taxon>
        <taxon>Tracheophyta</taxon>
        <taxon>Spermatophyta</taxon>
        <taxon>Magnoliopsida</taxon>
        <taxon>Liliopsida</taxon>
        <taxon>Zingiberales</taxon>
        <taxon>Musaceae</taxon>
        <taxon>Ensete</taxon>
    </lineage>
</organism>
<dbReference type="InterPro" id="IPR039647">
    <property type="entry name" value="EF_hand_pair_protein_CML-like"/>
</dbReference>
<reference evidence="5 6" key="1">
    <citation type="submission" date="2022-12" db="EMBL/GenBank/DDBJ databases">
        <title>Chromosome-scale assembly of the Ensete ventricosum genome.</title>
        <authorList>
            <person name="Dussert Y."/>
            <person name="Stocks J."/>
            <person name="Wendawek A."/>
            <person name="Woldeyes F."/>
            <person name="Nichols R.A."/>
            <person name="Borrell J.S."/>
        </authorList>
    </citation>
    <scope>NUCLEOTIDE SEQUENCE [LARGE SCALE GENOMIC DNA]</scope>
    <source>
        <strain evidence="6">cv. Maze</strain>
        <tissue evidence="5">Seeds</tissue>
    </source>
</reference>
<dbReference type="SMART" id="SM00054">
    <property type="entry name" value="EFh"/>
    <property type="match status" value="2"/>
</dbReference>
<dbReference type="EMBL" id="JAQQAF010000006">
    <property type="protein sequence ID" value="KAJ8479342.1"/>
    <property type="molecule type" value="Genomic_DNA"/>
</dbReference>
<dbReference type="InterPro" id="IPR002048">
    <property type="entry name" value="EF_hand_dom"/>
</dbReference>
<evidence type="ECO:0000313" key="5">
    <source>
        <dbReference type="EMBL" id="KAJ8479342.1"/>
    </source>
</evidence>
<evidence type="ECO:0000259" key="4">
    <source>
        <dbReference type="PROSITE" id="PS50222"/>
    </source>
</evidence>
<name>A0AAV8QS45_ENSVE</name>